<feature type="domain" description="Signal transduction histidine kinase internal region" evidence="2">
    <location>
        <begin position="157"/>
        <end position="234"/>
    </location>
</feature>
<keyword evidence="4" id="KW-1185">Reference proteome</keyword>
<accession>A0A0D0GQX6</accession>
<feature type="transmembrane region" description="Helical" evidence="1">
    <location>
        <begin position="116"/>
        <end position="135"/>
    </location>
</feature>
<keyword evidence="3" id="KW-0418">Kinase</keyword>
<evidence type="ECO:0000313" key="4">
    <source>
        <dbReference type="Proteomes" id="UP000032049"/>
    </source>
</evidence>
<dbReference type="GO" id="GO:0016020">
    <property type="term" value="C:membrane"/>
    <property type="evidence" value="ECO:0007669"/>
    <property type="project" value="InterPro"/>
</dbReference>
<keyword evidence="1" id="KW-0472">Membrane</keyword>
<keyword evidence="1" id="KW-0812">Transmembrane</keyword>
<dbReference type="AlphaFoldDB" id="A0A0D0GQX6"/>
<dbReference type="GO" id="GO:0000155">
    <property type="term" value="F:phosphorelay sensor kinase activity"/>
    <property type="evidence" value="ECO:0007669"/>
    <property type="project" value="InterPro"/>
</dbReference>
<feature type="transmembrane region" description="Helical" evidence="1">
    <location>
        <begin position="82"/>
        <end position="104"/>
    </location>
</feature>
<organism evidence="3 4">
    <name type="scientific">Pedobacter lusitanus</name>
    <dbReference type="NCBI Taxonomy" id="1503925"/>
    <lineage>
        <taxon>Bacteria</taxon>
        <taxon>Pseudomonadati</taxon>
        <taxon>Bacteroidota</taxon>
        <taxon>Sphingobacteriia</taxon>
        <taxon>Sphingobacteriales</taxon>
        <taxon>Sphingobacteriaceae</taxon>
        <taxon>Pedobacter</taxon>
    </lineage>
</organism>
<dbReference type="PANTHER" id="PTHR34220">
    <property type="entry name" value="SENSOR HISTIDINE KINASE YPDA"/>
    <property type="match status" value="1"/>
</dbReference>
<gene>
    <name evidence="3" type="ORF">TH53_12355</name>
</gene>
<feature type="transmembrane region" description="Helical" evidence="1">
    <location>
        <begin position="43"/>
        <end position="62"/>
    </location>
</feature>
<keyword evidence="3" id="KW-0808">Transferase</keyword>
<reference evidence="3 4" key="1">
    <citation type="submission" date="2015-01" db="EMBL/GenBank/DDBJ databases">
        <title>Draft genome sequence of Pedobacter sp. NL19 isolated from sludge of an effluent treatment pond in an abandoned uranium mine.</title>
        <authorList>
            <person name="Santos T."/>
            <person name="Caetano T."/>
            <person name="Covas C."/>
            <person name="Cruz A."/>
            <person name="Mendo S."/>
        </authorList>
    </citation>
    <scope>NUCLEOTIDE SEQUENCE [LARGE SCALE GENOMIC DNA]</scope>
    <source>
        <strain evidence="3 4">NL19</strain>
    </source>
</reference>
<evidence type="ECO:0000313" key="3">
    <source>
        <dbReference type="EMBL" id="KIO76921.1"/>
    </source>
</evidence>
<protein>
    <submittedName>
        <fullName evidence="3">Histidine kinase</fullName>
    </submittedName>
</protein>
<keyword evidence="1" id="KW-1133">Transmembrane helix</keyword>
<dbReference type="PANTHER" id="PTHR34220:SF7">
    <property type="entry name" value="SENSOR HISTIDINE KINASE YPDA"/>
    <property type="match status" value="1"/>
</dbReference>
<dbReference type="InterPro" id="IPR010559">
    <property type="entry name" value="Sig_transdc_His_kin_internal"/>
</dbReference>
<dbReference type="InterPro" id="IPR050640">
    <property type="entry name" value="Bact_2-comp_sensor_kinase"/>
</dbReference>
<dbReference type="Proteomes" id="UP000032049">
    <property type="component" value="Unassembled WGS sequence"/>
</dbReference>
<evidence type="ECO:0000256" key="1">
    <source>
        <dbReference type="SAM" id="Phobius"/>
    </source>
</evidence>
<dbReference type="EMBL" id="JXRA01000052">
    <property type="protein sequence ID" value="KIO76921.1"/>
    <property type="molecule type" value="Genomic_DNA"/>
</dbReference>
<dbReference type="Pfam" id="PF06580">
    <property type="entry name" value="His_kinase"/>
    <property type="match status" value="1"/>
</dbReference>
<evidence type="ECO:0000259" key="2">
    <source>
        <dbReference type="Pfam" id="PF06580"/>
    </source>
</evidence>
<sequence>MNSPVSQSVFLVSAKIIWFSSLLMGILASIPKILQLHVTVAELVVDSSIAFLFSIAIWYFNIYRLPKFSGVRFTNRFFNLRLLYSILSGLMFMAILVGIHQLLFPEYNFQSMILMYEFRGILINLTIYMFLYFLYQTYRNHKIEIELERVKADHVTAQFELLKQQVNPHFLFNSLNTLKSMVEIDDKHIPEFILNLSDFYRFTLEKRKQDVIPLAEELSILYSYIFLLKARFEDGICFDDRLSQDHASSLIPPFTLQLLVENCIKHNIVSLEQPLTISLYVKDDLLHVENHLQLKMAAEPSTGMGLENICQRYEHLTHKKIEIEKKTDSFTVKLPLIYEYCNYRG</sequence>
<feature type="transmembrane region" description="Helical" evidence="1">
    <location>
        <begin position="12"/>
        <end position="31"/>
    </location>
</feature>
<comment type="caution">
    <text evidence="3">The sequence shown here is derived from an EMBL/GenBank/DDBJ whole genome shotgun (WGS) entry which is preliminary data.</text>
</comment>
<name>A0A0D0GQX6_9SPHI</name>
<dbReference type="STRING" id="1503925.TH53_12355"/>
<proteinExistence type="predicted"/>